<evidence type="ECO:0000256" key="3">
    <source>
        <dbReference type="ARBA" id="ARBA00022692"/>
    </source>
</evidence>
<feature type="transmembrane region" description="Helical" evidence="6">
    <location>
        <begin position="304"/>
        <end position="324"/>
    </location>
</feature>
<reference evidence="8" key="2">
    <citation type="submission" date="2021-09" db="EMBL/GenBank/DDBJ databases">
        <authorList>
            <person name="Gilroy R."/>
        </authorList>
    </citation>
    <scope>NUCLEOTIDE SEQUENCE</scope>
    <source>
        <strain evidence="8">4100</strain>
    </source>
</reference>
<evidence type="ECO:0000256" key="2">
    <source>
        <dbReference type="ARBA" id="ARBA00022475"/>
    </source>
</evidence>
<dbReference type="Pfam" id="PF12698">
    <property type="entry name" value="ABC2_membrane_3"/>
    <property type="match status" value="1"/>
</dbReference>
<protein>
    <submittedName>
        <fullName evidence="8">ABC transporter permease</fullName>
    </submittedName>
</protein>
<dbReference type="GO" id="GO:0005886">
    <property type="term" value="C:plasma membrane"/>
    <property type="evidence" value="ECO:0007669"/>
    <property type="project" value="UniProtKB-SubCell"/>
</dbReference>
<keyword evidence="3 6" id="KW-0812">Transmembrane</keyword>
<gene>
    <name evidence="8" type="ORF">K8V47_05975</name>
</gene>
<dbReference type="GO" id="GO:0140359">
    <property type="term" value="F:ABC-type transporter activity"/>
    <property type="evidence" value="ECO:0007669"/>
    <property type="project" value="InterPro"/>
</dbReference>
<keyword evidence="4 6" id="KW-1133">Transmembrane helix</keyword>
<dbReference type="AlphaFoldDB" id="A0A921E8S1"/>
<organism evidence="8 9">
    <name type="scientific">Candidatus Amulumruptor caecigallinarius</name>
    <dbReference type="NCBI Taxonomy" id="2109911"/>
    <lineage>
        <taxon>Bacteria</taxon>
        <taxon>Pseudomonadati</taxon>
        <taxon>Bacteroidota</taxon>
        <taxon>Bacteroidia</taxon>
        <taxon>Bacteroidales</taxon>
        <taxon>Muribaculaceae</taxon>
        <taxon>Candidatus Amulumruptor</taxon>
    </lineage>
</organism>
<name>A0A921E8S1_9BACT</name>
<dbReference type="InterPro" id="IPR013525">
    <property type="entry name" value="ABC2_TM"/>
</dbReference>
<sequence length="389" mass="42990">MCSWFRSVYLVCRREFRLVFTDAGVILFFFLLPTVYPIVYTLIYNPEVVREMPVAVVDNSRTAASRSLVRSIDALPSAHVVGYASSLSEARQWYASHDCYAVVEIPRGYDRSIGRSEQAVVSLYCDASLLLRYRALLLDMTQLQIAFDADIRQQAVDIIGEPAYAAMGSASSVGTNAVFIGDTSQGFASFVMPGILMLILQQSLILGITMLAGGRAERRRANGGIDPLGVAASPLATIMGRLVCYLLIYLPMTVYVVVWIPSMFALPDSGSFVDYMLFVFPLLVSSCFLGMTLEVFVTERETSLLVVVFSSVVFLFLSGLSWPMYAITGFWRALASIVPATWGVQGFVRLLSHGSSLHAVASPYLHLWLLAALYALTAWLLVRFRRQPS</sequence>
<feature type="transmembrane region" description="Helical" evidence="6">
    <location>
        <begin position="364"/>
        <end position="382"/>
    </location>
</feature>
<evidence type="ECO:0000256" key="6">
    <source>
        <dbReference type="SAM" id="Phobius"/>
    </source>
</evidence>
<keyword evidence="5 6" id="KW-0472">Membrane</keyword>
<evidence type="ECO:0000313" key="8">
    <source>
        <dbReference type="EMBL" id="HJE39285.1"/>
    </source>
</evidence>
<dbReference type="Gene3D" id="3.40.1710.10">
    <property type="entry name" value="abc type-2 transporter like domain"/>
    <property type="match status" value="1"/>
</dbReference>
<feature type="transmembrane region" description="Helical" evidence="6">
    <location>
        <begin position="242"/>
        <end position="264"/>
    </location>
</feature>
<evidence type="ECO:0000256" key="4">
    <source>
        <dbReference type="ARBA" id="ARBA00022989"/>
    </source>
</evidence>
<dbReference type="InterPro" id="IPR051449">
    <property type="entry name" value="ABC-2_transporter_component"/>
</dbReference>
<keyword evidence="2" id="KW-1003">Cell membrane</keyword>
<reference evidence="8" key="1">
    <citation type="journal article" date="2021" name="PeerJ">
        <title>Extensive microbial diversity within the chicken gut microbiome revealed by metagenomics and culture.</title>
        <authorList>
            <person name="Gilroy R."/>
            <person name="Ravi A."/>
            <person name="Getino M."/>
            <person name="Pursley I."/>
            <person name="Horton D.L."/>
            <person name="Alikhan N.F."/>
            <person name="Baker D."/>
            <person name="Gharbi K."/>
            <person name="Hall N."/>
            <person name="Watson M."/>
            <person name="Adriaenssens E.M."/>
            <person name="Foster-Nyarko E."/>
            <person name="Jarju S."/>
            <person name="Secka A."/>
            <person name="Antonio M."/>
            <person name="Oren A."/>
            <person name="Chaudhuri R.R."/>
            <person name="La Ragione R."/>
            <person name="Hildebrand F."/>
            <person name="Pallen M.J."/>
        </authorList>
    </citation>
    <scope>NUCLEOTIDE SEQUENCE</scope>
    <source>
        <strain evidence="8">4100</strain>
    </source>
</reference>
<evidence type="ECO:0000259" key="7">
    <source>
        <dbReference type="Pfam" id="PF12698"/>
    </source>
</evidence>
<evidence type="ECO:0000313" key="9">
    <source>
        <dbReference type="Proteomes" id="UP000711407"/>
    </source>
</evidence>
<dbReference type="PANTHER" id="PTHR30294:SF46">
    <property type="entry name" value="ABC TRANSPORTER PERMEASE"/>
    <property type="match status" value="1"/>
</dbReference>
<dbReference type="EMBL" id="DYXT01000029">
    <property type="protein sequence ID" value="HJE39285.1"/>
    <property type="molecule type" value="Genomic_DNA"/>
</dbReference>
<accession>A0A921E8S1</accession>
<feature type="domain" description="ABC-2 type transporter transmembrane" evidence="7">
    <location>
        <begin position="25"/>
        <end position="380"/>
    </location>
</feature>
<evidence type="ECO:0000256" key="1">
    <source>
        <dbReference type="ARBA" id="ARBA00004651"/>
    </source>
</evidence>
<proteinExistence type="predicted"/>
<feature type="transmembrane region" description="Helical" evidence="6">
    <location>
        <begin position="276"/>
        <end position="297"/>
    </location>
</feature>
<dbReference type="PANTHER" id="PTHR30294">
    <property type="entry name" value="MEMBRANE COMPONENT OF ABC TRANSPORTER YHHJ-RELATED"/>
    <property type="match status" value="1"/>
</dbReference>
<comment type="subcellular location">
    <subcellularLocation>
        <location evidence="1">Cell membrane</location>
        <topology evidence="1">Multi-pass membrane protein</topology>
    </subcellularLocation>
</comment>
<feature type="transmembrane region" description="Helical" evidence="6">
    <location>
        <begin position="20"/>
        <end position="43"/>
    </location>
</feature>
<evidence type="ECO:0000256" key="5">
    <source>
        <dbReference type="ARBA" id="ARBA00023136"/>
    </source>
</evidence>
<comment type="caution">
    <text evidence="8">The sequence shown here is derived from an EMBL/GenBank/DDBJ whole genome shotgun (WGS) entry which is preliminary data.</text>
</comment>
<dbReference type="Proteomes" id="UP000711407">
    <property type="component" value="Unassembled WGS sequence"/>
</dbReference>
<feature type="transmembrane region" description="Helical" evidence="6">
    <location>
        <begin position="190"/>
        <end position="212"/>
    </location>
</feature>